<dbReference type="EMBL" id="WVUK01000058">
    <property type="protein sequence ID" value="KAF7491622.1"/>
    <property type="molecule type" value="Genomic_DNA"/>
</dbReference>
<dbReference type="InterPro" id="IPR001507">
    <property type="entry name" value="ZP_dom"/>
</dbReference>
<keyword evidence="2" id="KW-0472">Membrane</keyword>
<organism evidence="4">
    <name type="scientific">Sarcoptes scabiei</name>
    <name type="common">Itch mite</name>
    <name type="synonym">Acarus scabiei</name>
    <dbReference type="NCBI Taxonomy" id="52283"/>
    <lineage>
        <taxon>Eukaryota</taxon>
        <taxon>Metazoa</taxon>
        <taxon>Ecdysozoa</taxon>
        <taxon>Arthropoda</taxon>
        <taxon>Chelicerata</taxon>
        <taxon>Arachnida</taxon>
        <taxon>Acari</taxon>
        <taxon>Acariformes</taxon>
        <taxon>Sarcoptiformes</taxon>
        <taxon>Astigmata</taxon>
        <taxon>Psoroptidia</taxon>
        <taxon>Sarcoptoidea</taxon>
        <taxon>Sarcoptidae</taxon>
        <taxon>Sarcoptinae</taxon>
        <taxon>Sarcoptes</taxon>
    </lineage>
</organism>
<name>A0A834VBQ4_SARSC</name>
<feature type="region of interest" description="Disordered" evidence="1">
    <location>
        <begin position="418"/>
        <end position="498"/>
    </location>
</feature>
<dbReference type="OrthoDB" id="6415313at2759"/>
<dbReference type="PANTHER" id="PTHR46560">
    <property type="entry name" value="CYPHER, ISOFORM B"/>
    <property type="match status" value="1"/>
</dbReference>
<sequence>MFESKVLRFRSNKTTMFHRSFNKTFWKFDLLLILQYFYLLAAITIWASIVQCDRFDIKAAKSSKNLEAQKLSKIVHPLPPAPPPQIISDEFSPLVTARCDRGLMYITITTQQPFFGIAHTKDFRKAPCMVMGDGSYNSTLKISLLAQPEDELYCGVQRFKGERSVSLAVRAHRSLELSEDRYFYLTCQSGYQNVRASRLIHGEPYILRAELQPKDSITTLRMKNCFVFTKSNDNVELIDRSGCPAITNLITEFHYNDSSTGEAYIPRMFKFPEESKVHFQCDALLCRENCDEPDCDGVLKNREYELDGYSQVSASTSAFIREPSHSDALTEGNKADLECTEWRFPWLITLCICLAIMLLTMLLLNLFMCSSLTCRCLKNEINEKEPIDYDDYDPYRADWTAPNSLHGSRYSLEQARKQYHSNDSYREDEMSNVDYQDNTKSAYDRNSYQRRSRRSIQTTSDSDSDQEHRYDTRQRENRREKQNRDYFDGYPNTEVKRY</sequence>
<evidence type="ECO:0000256" key="2">
    <source>
        <dbReference type="SAM" id="Phobius"/>
    </source>
</evidence>
<keyword evidence="2" id="KW-0812">Transmembrane</keyword>
<evidence type="ECO:0000313" key="5">
    <source>
        <dbReference type="EnsemblMetazoa" id="KAF7491622.1"/>
    </source>
</evidence>
<proteinExistence type="predicted"/>
<feature type="compositionally biased region" description="Basic and acidic residues" evidence="1">
    <location>
        <begin position="465"/>
        <end position="487"/>
    </location>
</feature>
<dbReference type="PANTHER" id="PTHR46560:SF9">
    <property type="entry name" value="ZP DOMAIN-CONTAINING PROTEIN"/>
    <property type="match status" value="1"/>
</dbReference>
<feature type="transmembrane region" description="Helical" evidence="2">
    <location>
        <begin position="344"/>
        <end position="368"/>
    </location>
</feature>
<protein>
    <recommendedName>
        <fullName evidence="3">ZP domain-containing protein</fullName>
    </recommendedName>
</protein>
<gene>
    <name evidence="4" type="ORF">SSS_4694</name>
</gene>
<reference evidence="6" key="1">
    <citation type="journal article" date="2020" name="PLoS Negl. Trop. Dis.">
        <title>High-quality nuclear genome for Sarcoptes scabiei-A critical resource for a neglected parasite.</title>
        <authorList>
            <person name="Korhonen P.K."/>
            <person name="Gasser R.B."/>
            <person name="Ma G."/>
            <person name="Wang T."/>
            <person name="Stroehlein A.J."/>
            <person name="Young N.D."/>
            <person name="Ang C.S."/>
            <person name="Fernando D.D."/>
            <person name="Lu H.C."/>
            <person name="Taylor S."/>
            <person name="Reynolds S.L."/>
            <person name="Mofiz E."/>
            <person name="Najaraj S.H."/>
            <person name="Gowda H."/>
            <person name="Madugundu A."/>
            <person name="Renuse S."/>
            <person name="Holt D."/>
            <person name="Pandey A."/>
            <person name="Papenfuss A.T."/>
            <person name="Fischer K."/>
        </authorList>
    </citation>
    <scope>NUCLEOTIDE SEQUENCE [LARGE SCALE GENOMIC DNA]</scope>
</reference>
<evidence type="ECO:0000313" key="6">
    <source>
        <dbReference type="Proteomes" id="UP000070412"/>
    </source>
</evidence>
<evidence type="ECO:0000259" key="3">
    <source>
        <dbReference type="PROSITE" id="PS51034"/>
    </source>
</evidence>
<evidence type="ECO:0000313" key="4">
    <source>
        <dbReference type="EMBL" id="KAF7491622.1"/>
    </source>
</evidence>
<dbReference type="AlphaFoldDB" id="A0A834VBQ4"/>
<dbReference type="SMART" id="SM00241">
    <property type="entry name" value="ZP"/>
    <property type="match status" value="1"/>
</dbReference>
<reference evidence="5" key="3">
    <citation type="submission" date="2022-06" db="UniProtKB">
        <authorList>
            <consortium name="EnsemblMetazoa"/>
        </authorList>
    </citation>
    <scope>IDENTIFICATION</scope>
</reference>
<dbReference type="PROSITE" id="PS51034">
    <property type="entry name" value="ZP_2"/>
    <property type="match status" value="1"/>
</dbReference>
<reference evidence="4" key="2">
    <citation type="submission" date="2020-01" db="EMBL/GenBank/DDBJ databases">
        <authorList>
            <person name="Korhonen P.K.K."/>
            <person name="Guangxu M.G."/>
            <person name="Wang T.W."/>
            <person name="Stroehlein A.J.S."/>
            <person name="Young N.D."/>
            <person name="Ang C.-S.A."/>
            <person name="Fernando D.W.F."/>
            <person name="Lu H.L."/>
            <person name="Taylor S.T."/>
            <person name="Ehtesham M.E.M."/>
            <person name="Najaraj S.H.N."/>
            <person name="Harsha G.H.G."/>
            <person name="Madugundu A.M."/>
            <person name="Renuse S.R."/>
            <person name="Holt D.H."/>
            <person name="Pandey A.P."/>
            <person name="Papenfuss A.P."/>
            <person name="Gasser R.B.G."/>
            <person name="Fischer K.F."/>
        </authorList>
    </citation>
    <scope>NUCLEOTIDE SEQUENCE</scope>
    <source>
        <strain evidence="4">SSS_KF_BRIS2020</strain>
    </source>
</reference>
<accession>A0A834VBQ4</accession>
<feature type="domain" description="ZP" evidence="3">
    <location>
        <begin position="1"/>
        <end position="302"/>
    </location>
</feature>
<dbReference type="Proteomes" id="UP000070412">
    <property type="component" value="Unassembled WGS sequence"/>
</dbReference>
<keyword evidence="2" id="KW-1133">Transmembrane helix</keyword>
<keyword evidence="6" id="KW-1185">Reference proteome</keyword>
<evidence type="ECO:0000256" key="1">
    <source>
        <dbReference type="SAM" id="MobiDB-lite"/>
    </source>
</evidence>
<dbReference type="InterPro" id="IPR055355">
    <property type="entry name" value="ZP-C"/>
</dbReference>
<dbReference type="EnsemblMetazoa" id="SSS_4694s_mrna">
    <property type="protein sequence ID" value="KAF7491622.1"/>
    <property type="gene ID" value="SSS_4694"/>
</dbReference>
<dbReference type="Pfam" id="PF00100">
    <property type="entry name" value="Zona_pellucida"/>
    <property type="match status" value="1"/>
</dbReference>